<geneLocation type="mitochondrion" evidence="14"/>
<dbReference type="GO" id="GO:0015986">
    <property type="term" value="P:proton motive force-driven ATP synthesis"/>
    <property type="evidence" value="ECO:0007669"/>
    <property type="project" value="InterPro"/>
</dbReference>
<evidence type="ECO:0000256" key="9">
    <source>
        <dbReference type="ARBA" id="ARBA00023065"/>
    </source>
</evidence>
<evidence type="ECO:0000256" key="2">
    <source>
        <dbReference type="ARBA" id="ARBA00008892"/>
    </source>
</evidence>
<reference evidence="14" key="2">
    <citation type="journal article" date="2013" name="Mol. Phylogenet. Evol.">
        <title>Mitogenome sequences stabilize the phylogenetics of weevils (Curculionoidea) and establish the monophyly of larval ectophagy.</title>
        <authorList>
            <person name="Haran J."/>
            <person name="Timmermans M.J."/>
            <person name="Vogler A.P."/>
        </authorList>
    </citation>
    <scope>NUCLEOTIDE SEQUENCE</scope>
</reference>
<dbReference type="InterPro" id="IPR001421">
    <property type="entry name" value="ATP8_metazoa"/>
</dbReference>
<evidence type="ECO:0000256" key="8">
    <source>
        <dbReference type="ARBA" id="ARBA00022989"/>
    </source>
</evidence>
<evidence type="ECO:0000256" key="13">
    <source>
        <dbReference type="SAM" id="Phobius"/>
    </source>
</evidence>
<sequence>MPQMAPISWLILYFIFILMFFMFIILNYFSFMYTPKIMMKKNEITLNWKW</sequence>
<evidence type="ECO:0000256" key="10">
    <source>
        <dbReference type="ARBA" id="ARBA00023128"/>
    </source>
</evidence>
<comment type="similarity">
    <text evidence="2 12">Belongs to the ATPase protein 8 family.</text>
</comment>
<evidence type="ECO:0000256" key="11">
    <source>
        <dbReference type="ARBA" id="ARBA00023136"/>
    </source>
</evidence>
<accession>J9PJL4</accession>
<organism evidence="14">
    <name type="scientific">Sitona lineatus</name>
    <dbReference type="NCBI Taxonomy" id="202195"/>
    <lineage>
        <taxon>Eukaryota</taxon>
        <taxon>Metazoa</taxon>
        <taxon>Ecdysozoa</taxon>
        <taxon>Arthropoda</taxon>
        <taxon>Hexapoda</taxon>
        <taxon>Insecta</taxon>
        <taxon>Pterygota</taxon>
        <taxon>Neoptera</taxon>
        <taxon>Endopterygota</taxon>
        <taxon>Coleoptera</taxon>
        <taxon>Polyphaga</taxon>
        <taxon>Cucujiformia</taxon>
        <taxon>Curculionidae</taxon>
        <taxon>Entiminae</taxon>
        <taxon>Sitonini</taxon>
        <taxon>Sitona</taxon>
    </lineage>
</organism>
<dbReference type="GO" id="GO:0031966">
    <property type="term" value="C:mitochondrial membrane"/>
    <property type="evidence" value="ECO:0007669"/>
    <property type="project" value="UniProtKB-SubCell"/>
</dbReference>
<evidence type="ECO:0000256" key="12">
    <source>
        <dbReference type="RuleBase" id="RU003661"/>
    </source>
</evidence>
<dbReference type="GO" id="GO:0015078">
    <property type="term" value="F:proton transmembrane transporter activity"/>
    <property type="evidence" value="ECO:0007669"/>
    <property type="project" value="InterPro"/>
</dbReference>
<dbReference type="Pfam" id="PF00895">
    <property type="entry name" value="ATP-synt_8"/>
    <property type="match status" value="1"/>
</dbReference>
<evidence type="ECO:0000256" key="1">
    <source>
        <dbReference type="ARBA" id="ARBA00004304"/>
    </source>
</evidence>
<keyword evidence="7 12" id="KW-0375">Hydrogen ion transport</keyword>
<dbReference type="AlphaFoldDB" id="J9PJL4"/>
<keyword evidence="11 13" id="KW-0472">Membrane</keyword>
<keyword evidence="8 13" id="KW-1133">Transmembrane helix</keyword>
<evidence type="ECO:0000256" key="6">
    <source>
        <dbReference type="ARBA" id="ARBA00022692"/>
    </source>
</evidence>
<evidence type="ECO:0000256" key="3">
    <source>
        <dbReference type="ARBA" id="ARBA00011291"/>
    </source>
</evidence>
<evidence type="ECO:0000313" key="14">
    <source>
        <dbReference type="EMBL" id="AEP27489.1"/>
    </source>
</evidence>
<gene>
    <name evidence="14" type="primary">ATP8</name>
</gene>
<proteinExistence type="inferred from homology"/>
<dbReference type="GO" id="GO:0045259">
    <property type="term" value="C:proton-transporting ATP synthase complex"/>
    <property type="evidence" value="ECO:0007669"/>
    <property type="project" value="UniProtKB-KW"/>
</dbReference>
<name>J9PJL4_9CUCU</name>
<keyword evidence="6 12" id="KW-0812">Transmembrane</keyword>
<comment type="subunit">
    <text evidence="3">F-type ATPases have 2 components, CF(1) - the catalytic core - and CF(0) - the membrane proton channel.</text>
</comment>
<keyword evidence="5 12" id="KW-0138">CF(0)</keyword>
<feature type="transmembrane region" description="Helical" evidence="13">
    <location>
        <begin position="6"/>
        <end position="31"/>
    </location>
</feature>
<evidence type="ECO:0000256" key="4">
    <source>
        <dbReference type="ARBA" id="ARBA00022448"/>
    </source>
</evidence>
<dbReference type="EMBL" id="JN163948">
    <property type="protein sequence ID" value="AEP27489.1"/>
    <property type="molecule type" value="Genomic_DNA"/>
</dbReference>
<keyword evidence="9 12" id="KW-0406">Ion transport</keyword>
<evidence type="ECO:0000256" key="5">
    <source>
        <dbReference type="ARBA" id="ARBA00022547"/>
    </source>
</evidence>
<keyword evidence="10 12" id="KW-0496">Mitochondrion</keyword>
<protein>
    <recommendedName>
        <fullName evidence="12">ATP synthase complex subunit 8</fullName>
    </recommendedName>
</protein>
<evidence type="ECO:0000256" key="7">
    <source>
        <dbReference type="ARBA" id="ARBA00022781"/>
    </source>
</evidence>
<reference evidence="14" key="1">
    <citation type="submission" date="2011-06" db="EMBL/GenBank/DDBJ databases">
        <authorList>
            <person name="Haran J.M."/>
            <person name="Timmermans M.J.T.N."/>
            <person name="Vogler A.P."/>
        </authorList>
    </citation>
    <scope>NUCLEOTIDE SEQUENCE</scope>
</reference>
<keyword evidence="4 12" id="KW-0813">Transport</keyword>
<comment type="subcellular location">
    <subcellularLocation>
        <location evidence="1 12">Mitochondrion membrane</location>
        <topology evidence="1 12">Single-pass membrane protein</topology>
    </subcellularLocation>
</comment>